<sequence>MLQYDVALPTIPMLLTPGKEEDERLKSAECFIHLCKLSQILGDVLPLVYDLNESRKEIWRELRRLECNLDEWEEGLPEFLQAGTLENGISVSGANSLRLGYLSIRMLLCRISLRLWTVTGHLLVSAATILLRCAIDTTDTNVVEACKTSLKSLQERLHLAKEQDNWDLADMFIKRCDEPISRITAISNPEARNQDVGDESARQDPEETRQQIVIQEPLDFGLSTYSELNIPIGPLDYPWESLWDMLEGPQGNN</sequence>
<comment type="caution">
    <text evidence="3">The sequence shown here is derived from an EMBL/GenBank/DDBJ whole genome shotgun (WGS) entry which is preliminary data.</text>
</comment>
<dbReference type="PANTHER" id="PTHR31668:SF10">
    <property type="entry name" value="ZN(II)2CYS6 TRANSCRIPTION FACTOR (EUROFUNG)"/>
    <property type="match status" value="1"/>
</dbReference>
<feature type="compositionally biased region" description="Basic and acidic residues" evidence="2">
    <location>
        <begin position="192"/>
        <end position="208"/>
    </location>
</feature>
<dbReference type="Proteomes" id="UP001521116">
    <property type="component" value="Unassembled WGS sequence"/>
</dbReference>
<organism evidence="3 4">
    <name type="scientific">Neofusicoccum ribis</name>
    <dbReference type="NCBI Taxonomy" id="45134"/>
    <lineage>
        <taxon>Eukaryota</taxon>
        <taxon>Fungi</taxon>
        <taxon>Dikarya</taxon>
        <taxon>Ascomycota</taxon>
        <taxon>Pezizomycotina</taxon>
        <taxon>Dothideomycetes</taxon>
        <taxon>Dothideomycetes incertae sedis</taxon>
        <taxon>Botryosphaeriales</taxon>
        <taxon>Botryosphaeriaceae</taxon>
        <taxon>Neofusicoccum</taxon>
    </lineage>
</organism>
<evidence type="ECO:0000313" key="4">
    <source>
        <dbReference type="Proteomes" id="UP001521116"/>
    </source>
</evidence>
<accession>A0ABR3SWS7</accession>
<dbReference type="CDD" id="cd12148">
    <property type="entry name" value="fungal_TF_MHR"/>
    <property type="match status" value="1"/>
</dbReference>
<keyword evidence="1" id="KW-0539">Nucleus</keyword>
<evidence type="ECO:0000256" key="2">
    <source>
        <dbReference type="SAM" id="MobiDB-lite"/>
    </source>
</evidence>
<proteinExistence type="predicted"/>
<dbReference type="EMBL" id="JAJVDC020000038">
    <property type="protein sequence ID" value="KAL1631812.1"/>
    <property type="molecule type" value="Genomic_DNA"/>
</dbReference>
<evidence type="ECO:0000256" key="1">
    <source>
        <dbReference type="ARBA" id="ARBA00023242"/>
    </source>
</evidence>
<dbReference type="PANTHER" id="PTHR31668">
    <property type="entry name" value="GLUCOSE TRANSPORT TRANSCRIPTION REGULATOR RGT1-RELATED-RELATED"/>
    <property type="match status" value="1"/>
</dbReference>
<dbReference type="InterPro" id="IPR050797">
    <property type="entry name" value="Carb_Metab_Trans_Reg"/>
</dbReference>
<evidence type="ECO:0000313" key="3">
    <source>
        <dbReference type="EMBL" id="KAL1631812.1"/>
    </source>
</evidence>
<protein>
    <submittedName>
        <fullName evidence="3">Uncharacterized protein</fullName>
    </submittedName>
</protein>
<gene>
    <name evidence="3" type="ORF">SLS56_004333</name>
</gene>
<feature type="region of interest" description="Disordered" evidence="2">
    <location>
        <begin position="187"/>
        <end position="208"/>
    </location>
</feature>
<keyword evidence="4" id="KW-1185">Reference proteome</keyword>
<reference evidence="3 4" key="1">
    <citation type="submission" date="2024-02" db="EMBL/GenBank/DDBJ databases">
        <title>De novo assembly and annotation of 12 fungi associated with fruit tree decline syndrome in Ontario, Canada.</title>
        <authorList>
            <person name="Sulman M."/>
            <person name="Ellouze W."/>
            <person name="Ilyukhin E."/>
        </authorList>
    </citation>
    <scope>NUCLEOTIDE SEQUENCE [LARGE SCALE GENOMIC DNA]</scope>
    <source>
        <strain evidence="3 4">M1-105</strain>
    </source>
</reference>
<name>A0ABR3SWS7_9PEZI</name>